<dbReference type="eggNOG" id="COG2067">
    <property type="taxonomic scope" value="Bacteria"/>
</dbReference>
<evidence type="ECO:0000256" key="2">
    <source>
        <dbReference type="ARBA" id="ARBA00008163"/>
    </source>
</evidence>
<evidence type="ECO:0000256" key="3">
    <source>
        <dbReference type="ARBA" id="ARBA00022452"/>
    </source>
</evidence>
<keyword evidence="10" id="KW-1185">Reference proteome</keyword>
<dbReference type="SUPFAM" id="SSF56935">
    <property type="entry name" value="Porins"/>
    <property type="match status" value="1"/>
</dbReference>
<dbReference type="Proteomes" id="UP000002440">
    <property type="component" value="Chromosome"/>
</dbReference>
<evidence type="ECO:0000313" key="9">
    <source>
        <dbReference type="EMBL" id="ABE50921.1"/>
    </source>
</evidence>
<dbReference type="OrthoDB" id="19849at2"/>
<keyword evidence="7" id="KW-0998">Cell outer membrane</keyword>
<sequence length="450" mass="48654">MEIKMIKRFCFLSILGISSSAATTGHAAGFALIEQSASGFGNAYAGMAARADDASVQFFNPASLSWLPPGRQIIVGGSAILPSAKLRNVNSTHRSTGTPIPGNDGGDAASLELVPNFYFANDLGDNLKFGLGVTVPYGLTSDYDSGWKGRYQALKSEVMTLDINPAFSFKANEKLSIGGGISVQYIRAELTNALDSSALCQANPALPAGTCNALGLGQIGNPAVDSYSKMQGDDISWGFNLGVIFKPWDGTTLGASYRSHIKHKLEGKAKFRPVAPLAATLRNSDISTSLSLPETASFSIAQRLNDRVELLADVTWTNWSRFQELRIHFDNGLGDNVTTTKWNDSYRFSLGGNYRYSDRLTLRAGVAYDQTPVPDAAHRTPRIPDADRTWFAVGASWKLDAANTLDFGYAYLRLKDTSTRHVSEGAVSHVLEGDFTSKVNILSAQWVYSF</sequence>
<keyword evidence="4" id="KW-0812">Transmembrane</keyword>
<dbReference type="Pfam" id="PF03349">
    <property type="entry name" value="Toluene_X"/>
    <property type="match status" value="1"/>
</dbReference>
<evidence type="ECO:0000256" key="5">
    <source>
        <dbReference type="ARBA" id="ARBA00022729"/>
    </source>
</evidence>
<keyword evidence="3" id="KW-1134">Transmembrane beta strand</keyword>
<keyword evidence="6" id="KW-0472">Membrane</keyword>
<evidence type="ECO:0000256" key="1">
    <source>
        <dbReference type="ARBA" id="ARBA00004571"/>
    </source>
</evidence>
<evidence type="ECO:0000256" key="6">
    <source>
        <dbReference type="ARBA" id="ARBA00023136"/>
    </source>
</evidence>
<proteinExistence type="inferred from homology"/>
<dbReference type="AlphaFoldDB" id="Q1GXW6"/>
<evidence type="ECO:0000256" key="8">
    <source>
        <dbReference type="SAM" id="SignalP"/>
    </source>
</evidence>
<evidence type="ECO:0000256" key="4">
    <source>
        <dbReference type="ARBA" id="ARBA00022692"/>
    </source>
</evidence>
<gene>
    <name evidence="9" type="ordered locus">Mfla_2658</name>
</gene>
<comment type="similarity">
    <text evidence="2">Belongs to the OmpP1/FadL family.</text>
</comment>
<keyword evidence="5 8" id="KW-0732">Signal</keyword>
<dbReference type="KEGG" id="mfa:Mfla_2658"/>
<dbReference type="PANTHER" id="PTHR35093">
    <property type="entry name" value="OUTER MEMBRANE PROTEIN NMB0088-RELATED"/>
    <property type="match status" value="1"/>
</dbReference>
<dbReference type="InterPro" id="IPR005017">
    <property type="entry name" value="OMPP1/FadL/TodX"/>
</dbReference>
<organism evidence="9 10">
    <name type="scientific">Methylobacillus flagellatus (strain ATCC 51484 / DSM 6875 / VKM B-1610 / KT)</name>
    <dbReference type="NCBI Taxonomy" id="265072"/>
    <lineage>
        <taxon>Bacteria</taxon>
        <taxon>Pseudomonadati</taxon>
        <taxon>Pseudomonadota</taxon>
        <taxon>Betaproteobacteria</taxon>
        <taxon>Nitrosomonadales</taxon>
        <taxon>Methylophilaceae</taxon>
        <taxon>Methylobacillus</taxon>
    </lineage>
</organism>
<dbReference type="HOGENOM" id="CLU_035981_0_1_4"/>
<feature type="chain" id="PRO_5004189748" evidence="8">
    <location>
        <begin position="28"/>
        <end position="450"/>
    </location>
</feature>
<comment type="subcellular location">
    <subcellularLocation>
        <location evidence="1">Cell outer membrane</location>
        <topology evidence="1">Multi-pass membrane protein</topology>
    </subcellularLocation>
</comment>
<dbReference type="EMBL" id="CP000284">
    <property type="protein sequence ID" value="ABE50921.1"/>
    <property type="molecule type" value="Genomic_DNA"/>
</dbReference>
<dbReference type="PANTHER" id="PTHR35093:SF8">
    <property type="entry name" value="OUTER MEMBRANE PROTEIN NMB0088-RELATED"/>
    <property type="match status" value="1"/>
</dbReference>
<dbReference type="GO" id="GO:0015483">
    <property type="term" value="F:long-chain fatty acid transporting porin activity"/>
    <property type="evidence" value="ECO:0007669"/>
    <property type="project" value="TreeGrafter"/>
</dbReference>
<reference evidence="9 10" key="1">
    <citation type="submission" date="2006-03" db="EMBL/GenBank/DDBJ databases">
        <title>Complete sequence of Methylobacillus flagellatus KT.</title>
        <authorList>
            <consortium name="US DOE Joint Genome Institute"/>
            <person name="Copeland A."/>
            <person name="Lucas S."/>
            <person name="Lapidus A."/>
            <person name="Barry K."/>
            <person name="Detter J.C."/>
            <person name="Glavina del Rio T."/>
            <person name="Hammon N."/>
            <person name="Israni S."/>
            <person name="Dalin E."/>
            <person name="Tice H."/>
            <person name="Pitluck S."/>
            <person name="Brettin T."/>
            <person name="Bruce D."/>
            <person name="Han C."/>
            <person name="Tapia R."/>
            <person name="Saunders E."/>
            <person name="Gilna P."/>
            <person name="Schmutz J."/>
            <person name="Larimer F."/>
            <person name="Land M."/>
            <person name="Kyrpides N."/>
            <person name="Anderson I."/>
            <person name="Richardson P."/>
        </authorList>
    </citation>
    <scope>NUCLEOTIDE SEQUENCE [LARGE SCALE GENOMIC DNA]</scope>
    <source>
        <strain evidence="10">KT / ATCC 51484 / DSM 6875</strain>
    </source>
</reference>
<accession>Q1GXW6</accession>
<evidence type="ECO:0000313" key="10">
    <source>
        <dbReference type="Proteomes" id="UP000002440"/>
    </source>
</evidence>
<evidence type="ECO:0000256" key="7">
    <source>
        <dbReference type="ARBA" id="ARBA00023237"/>
    </source>
</evidence>
<feature type="signal peptide" evidence="8">
    <location>
        <begin position="1"/>
        <end position="27"/>
    </location>
</feature>
<name>Q1GXW6_METFK</name>
<dbReference type="GO" id="GO:0009279">
    <property type="term" value="C:cell outer membrane"/>
    <property type="evidence" value="ECO:0007669"/>
    <property type="project" value="UniProtKB-SubCell"/>
</dbReference>
<protein>
    <submittedName>
        <fullName evidence="9">Membrane protein involved in aromatic hydrocarbon degradation</fullName>
    </submittedName>
</protein>
<dbReference type="Gene3D" id="2.40.160.60">
    <property type="entry name" value="Outer membrane protein transport protein (OMPP1/FadL/TodX)"/>
    <property type="match status" value="1"/>
</dbReference>